<protein>
    <recommendedName>
        <fullName evidence="4">DUF4145 domain-containing protein</fullName>
    </recommendedName>
</protein>
<evidence type="ECO:0000256" key="1">
    <source>
        <dbReference type="SAM" id="MobiDB-lite"/>
    </source>
</evidence>
<evidence type="ECO:0008006" key="4">
    <source>
        <dbReference type="Google" id="ProtNLM"/>
    </source>
</evidence>
<sequence length="347" mass="42081">MFSFLDDWDPILVDFKKDIDGVIKGEIRLWAVAMQTYCERLMKLFNKKEKIYFDDEKITFGICVNDSYFKQVFQEKTGFYDFNSLRRLNTYGNKRKHYESPNEVEKEEIKEWLKRLHTLSLKTFNYLNNQNYYEEFNEEKVEKLLLSPEDEFFDVVEYADNIISRKNEVILKLENENLELASLISDDTEEIISYKEKIKRLEKTNGQQSYLLKDYKSILDMFEEYLDVNRIKNSCSDEILELIESYGFNSQGRLETLDKEYRLLSKNIRRQHRDIELFIEANLREDTEVQNKIYGNIEDIFDLPNNIYQRRQEELYDNYNEDDKDDGYEDDHQDNYENRFEEYYGAE</sequence>
<dbReference type="EMBL" id="JAFBDT010000034">
    <property type="protein sequence ID" value="MBM7562868.1"/>
    <property type="molecule type" value="Genomic_DNA"/>
</dbReference>
<evidence type="ECO:0000313" key="3">
    <source>
        <dbReference type="Proteomes" id="UP000767854"/>
    </source>
</evidence>
<reference evidence="2 3" key="1">
    <citation type="submission" date="2021-01" db="EMBL/GenBank/DDBJ databases">
        <title>Genomic Encyclopedia of Type Strains, Phase IV (KMG-IV): sequencing the most valuable type-strain genomes for metagenomic binning, comparative biology and taxonomic classification.</title>
        <authorList>
            <person name="Goeker M."/>
        </authorList>
    </citation>
    <scope>NUCLEOTIDE SEQUENCE [LARGE SCALE GENOMIC DNA]</scope>
    <source>
        <strain evidence="2 3">DSM 24436</strain>
    </source>
</reference>
<proteinExistence type="predicted"/>
<name>A0ABS2MTX9_9FIRM</name>
<dbReference type="RefSeq" id="WP_204665295.1">
    <property type="nucleotide sequence ID" value="NZ_JAFBDT010000034.1"/>
</dbReference>
<gene>
    <name evidence="2" type="ORF">JOC49_002441</name>
</gene>
<feature type="region of interest" description="Disordered" evidence="1">
    <location>
        <begin position="317"/>
        <end position="347"/>
    </location>
</feature>
<accession>A0ABS2MTX9</accession>
<dbReference type="Proteomes" id="UP000767854">
    <property type="component" value="Unassembled WGS sequence"/>
</dbReference>
<feature type="compositionally biased region" description="Basic and acidic residues" evidence="1">
    <location>
        <begin position="333"/>
        <end position="347"/>
    </location>
</feature>
<feature type="compositionally biased region" description="Acidic residues" evidence="1">
    <location>
        <begin position="317"/>
        <end position="332"/>
    </location>
</feature>
<comment type="caution">
    <text evidence="2">The sequence shown here is derived from an EMBL/GenBank/DDBJ whole genome shotgun (WGS) entry which is preliminary data.</text>
</comment>
<evidence type="ECO:0000313" key="2">
    <source>
        <dbReference type="EMBL" id="MBM7562868.1"/>
    </source>
</evidence>
<keyword evidence="3" id="KW-1185">Reference proteome</keyword>
<organism evidence="2 3">
    <name type="scientific">Fusibacter tunisiensis</name>
    <dbReference type="NCBI Taxonomy" id="1008308"/>
    <lineage>
        <taxon>Bacteria</taxon>
        <taxon>Bacillati</taxon>
        <taxon>Bacillota</taxon>
        <taxon>Clostridia</taxon>
        <taxon>Eubacteriales</taxon>
        <taxon>Eubacteriales Family XII. Incertae Sedis</taxon>
        <taxon>Fusibacter</taxon>
    </lineage>
</organism>